<dbReference type="Gene3D" id="1.10.418.10">
    <property type="entry name" value="Calponin-like domain"/>
    <property type="match status" value="1"/>
</dbReference>
<dbReference type="CDD" id="cd21217">
    <property type="entry name" value="CH_PLS_FIM_rpt1"/>
    <property type="match status" value="1"/>
</dbReference>
<accession>A0A4P9WWH7</accession>
<keyword evidence="1" id="KW-0677">Repeat</keyword>
<dbReference type="PANTHER" id="PTHR19961:SF18">
    <property type="entry name" value="FI19014P1"/>
    <property type="match status" value="1"/>
</dbReference>
<proteinExistence type="predicted"/>
<evidence type="ECO:0000313" key="6">
    <source>
        <dbReference type="Proteomes" id="UP000268535"/>
    </source>
</evidence>
<gene>
    <name evidence="5" type="ORF">CAUPRSCDRAFT_11788</name>
</gene>
<dbReference type="PROSITE" id="PS50021">
    <property type="entry name" value="CH"/>
    <property type="match status" value="1"/>
</dbReference>
<feature type="non-terminal residue" evidence="5">
    <location>
        <position position="242"/>
    </location>
</feature>
<reference evidence="6" key="1">
    <citation type="journal article" date="2018" name="Nat. Microbiol.">
        <title>Leveraging single-cell genomics to expand the fungal tree of life.</title>
        <authorList>
            <person name="Ahrendt S.R."/>
            <person name="Quandt C.A."/>
            <person name="Ciobanu D."/>
            <person name="Clum A."/>
            <person name="Salamov A."/>
            <person name="Andreopoulos B."/>
            <person name="Cheng J.F."/>
            <person name="Woyke T."/>
            <person name="Pelin A."/>
            <person name="Henrissat B."/>
            <person name="Reynolds N.K."/>
            <person name="Benny G.L."/>
            <person name="Smith M.E."/>
            <person name="James T.Y."/>
            <person name="Grigoriev I.V."/>
        </authorList>
    </citation>
    <scope>NUCLEOTIDE SEQUENCE [LARGE SCALE GENOMIC DNA]</scope>
    <source>
        <strain evidence="6">ATCC 52028</strain>
    </source>
</reference>
<dbReference type="InterPro" id="IPR001715">
    <property type="entry name" value="CH_dom"/>
</dbReference>
<evidence type="ECO:0000313" key="5">
    <source>
        <dbReference type="EMBL" id="RKO96518.1"/>
    </source>
</evidence>
<evidence type="ECO:0000256" key="2">
    <source>
        <dbReference type="ARBA" id="ARBA00023203"/>
    </source>
</evidence>
<organism evidence="5 6">
    <name type="scientific">Caulochytrium protostelioides</name>
    <dbReference type="NCBI Taxonomy" id="1555241"/>
    <lineage>
        <taxon>Eukaryota</taxon>
        <taxon>Fungi</taxon>
        <taxon>Fungi incertae sedis</taxon>
        <taxon>Chytridiomycota</taxon>
        <taxon>Chytridiomycota incertae sedis</taxon>
        <taxon>Chytridiomycetes</taxon>
        <taxon>Caulochytriales</taxon>
        <taxon>Caulochytriaceae</taxon>
        <taxon>Caulochytrium</taxon>
    </lineage>
</organism>
<dbReference type="GO" id="GO:0032432">
    <property type="term" value="C:actin filament bundle"/>
    <property type="evidence" value="ECO:0007669"/>
    <property type="project" value="TreeGrafter"/>
</dbReference>
<evidence type="ECO:0000259" key="4">
    <source>
        <dbReference type="PROSITE" id="PS50021"/>
    </source>
</evidence>
<dbReference type="InterPro" id="IPR039959">
    <property type="entry name" value="Fimbrin/Plastin"/>
</dbReference>
<keyword evidence="2" id="KW-0009">Actin-binding</keyword>
<dbReference type="SUPFAM" id="SSF47576">
    <property type="entry name" value="Calponin-homology domain, CH-domain"/>
    <property type="match status" value="1"/>
</dbReference>
<dbReference type="InterPro" id="IPR036872">
    <property type="entry name" value="CH_dom_sf"/>
</dbReference>
<protein>
    <recommendedName>
        <fullName evidence="4">Calponin-homology (CH) domain-containing protein</fullName>
    </recommendedName>
</protein>
<dbReference type="Pfam" id="PF00307">
    <property type="entry name" value="CH"/>
    <property type="match status" value="1"/>
</dbReference>
<dbReference type="GO" id="GO:0051639">
    <property type="term" value="P:actin filament network formation"/>
    <property type="evidence" value="ECO:0007669"/>
    <property type="project" value="TreeGrafter"/>
</dbReference>
<name>A0A4P9WWH7_9FUNG</name>
<dbReference type="GO" id="GO:0005884">
    <property type="term" value="C:actin filament"/>
    <property type="evidence" value="ECO:0007669"/>
    <property type="project" value="TreeGrafter"/>
</dbReference>
<evidence type="ECO:0000256" key="1">
    <source>
        <dbReference type="ARBA" id="ARBA00022737"/>
    </source>
</evidence>
<dbReference type="EMBL" id="ML009869">
    <property type="protein sequence ID" value="RKO96518.1"/>
    <property type="molecule type" value="Genomic_DNA"/>
</dbReference>
<dbReference type="Proteomes" id="UP000268535">
    <property type="component" value="Unassembled WGS sequence"/>
</dbReference>
<sequence>MRIFGITLTPAANSAGAPSGKKLEKSGSIESISQSKLHKTGKRHVSASYATTTAGAVGANDSSASLVDHRSTLKPVVAPLSRRTSLYNGMPSAAETDRDALTSPTQAAVAHKRTLTRTGSAHYVAESECLAYGRWITAELQEDPDTQRFMPLNSAQALFDACCDGVLLSKLLAKVAPGSLPLAGLKLHPTTVWEMTENHERFLRGCDRAGLKATNVRPMDMVGGLSDYLLLGIIWQIIELSL</sequence>
<feature type="domain" description="Calponin-homology (CH)" evidence="4">
    <location>
        <begin position="126"/>
        <end position="242"/>
    </location>
</feature>
<dbReference type="PANTHER" id="PTHR19961">
    <property type="entry name" value="FIMBRIN/PLASTIN"/>
    <property type="match status" value="1"/>
</dbReference>
<feature type="region of interest" description="Disordered" evidence="3">
    <location>
        <begin position="13"/>
        <end position="44"/>
    </location>
</feature>
<evidence type="ECO:0000256" key="3">
    <source>
        <dbReference type="SAM" id="MobiDB-lite"/>
    </source>
</evidence>
<dbReference type="AlphaFoldDB" id="A0A4P9WWH7"/>
<dbReference type="GO" id="GO:0051017">
    <property type="term" value="P:actin filament bundle assembly"/>
    <property type="evidence" value="ECO:0007669"/>
    <property type="project" value="InterPro"/>
</dbReference>
<dbReference type="GO" id="GO:0005737">
    <property type="term" value="C:cytoplasm"/>
    <property type="evidence" value="ECO:0007669"/>
    <property type="project" value="TreeGrafter"/>
</dbReference>
<dbReference type="GO" id="GO:0051015">
    <property type="term" value="F:actin filament binding"/>
    <property type="evidence" value="ECO:0007669"/>
    <property type="project" value="InterPro"/>
</dbReference>